<dbReference type="InterPro" id="IPR036388">
    <property type="entry name" value="WH-like_DNA-bd_sf"/>
</dbReference>
<comment type="caution">
    <text evidence="2">The sequence shown here is derived from an EMBL/GenBank/DDBJ whole genome shotgun (WGS) entry which is preliminary data.</text>
</comment>
<dbReference type="PROSITE" id="PS50043">
    <property type="entry name" value="HTH_LUXR_2"/>
    <property type="match status" value="1"/>
</dbReference>
<dbReference type="SUPFAM" id="SSF46785">
    <property type="entry name" value="Winged helix' DNA-binding domain"/>
    <property type="match status" value="1"/>
</dbReference>
<dbReference type="EMBL" id="BAAANT010000059">
    <property type="protein sequence ID" value="GAA2157442.1"/>
    <property type="molecule type" value="Genomic_DNA"/>
</dbReference>
<feature type="domain" description="HTH luxR-type" evidence="1">
    <location>
        <begin position="269"/>
        <end position="334"/>
    </location>
</feature>
<dbReference type="PANTHER" id="PTHR34293">
    <property type="entry name" value="HTH-TYPE TRANSCRIPTIONAL REGULATOR TRMBL2"/>
    <property type="match status" value="1"/>
</dbReference>
<dbReference type="SMART" id="SM00421">
    <property type="entry name" value="HTH_LUXR"/>
    <property type="match status" value="1"/>
</dbReference>
<dbReference type="InterPro" id="IPR036390">
    <property type="entry name" value="WH_DNA-bd_sf"/>
</dbReference>
<dbReference type="CDD" id="cd06170">
    <property type="entry name" value="LuxR_C_like"/>
    <property type="match status" value="1"/>
</dbReference>
<protein>
    <recommendedName>
        <fullName evidence="1">HTH luxR-type domain-containing protein</fullName>
    </recommendedName>
</protein>
<evidence type="ECO:0000313" key="2">
    <source>
        <dbReference type="EMBL" id="GAA2157442.1"/>
    </source>
</evidence>
<accession>A0ABN3AAZ2</accession>
<dbReference type="InterPro" id="IPR000792">
    <property type="entry name" value="Tscrpt_reg_LuxR_C"/>
</dbReference>
<evidence type="ECO:0000259" key="1">
    <source>
        <dbReference type="PROSITE" id="PS50043"/>
    </source>
</evidence>
<organism evidence="2 3">
    <name type="scientific">Kitasatospora kazusensis</name>
    <dbReference type="NCBI Taxonomy" id="407974"/>
    <lineage>
        <taxon>Bacteria</taxon>
        <taxon>Bacillati</taxon>
        <taxon>Actinomycetota</taxon>
        <taxon>Actinomycetes</taxon>
        <taxon>Kitasatosporales</taxon>
        <taxon>Streptomycetaceae</taxon>
        <taxon>Kitasatospora</taxon>
    </lineage>
</organism>
<dbReference type="PANTHER" id="PTHR34293:SF1">
    <property type="entry name" value="HTH-TYPE TRANSCRIPTIONAL REGULATOR TRMBL2"/>
    <property type="match status" value="1"/>
</dbReference>
<keyword evidence="3" id="KW-1185">Reference proteome</keyword>
<dbReference type="SUPFAM" id="SSF46894">
    <property type="entry name" value="C-terminal effector domain of the bipartite response regulators"/>
    <property type="match status" value="1"/>
</dbReference>
<gene>
    <name evidence="2" type="ORF">GCM10009760_59640</name>
</gene>
<dbReference type="Pfam" id="PF00196">
    <property type="entry name" value="GerE"/>
    <property type="match status" value="1"/>
</dbReference>
<proteinExistence type="predicted"/>
<dbReference type="InterPro" id="IPR051797">
    <property type="entry name" value="TrmB-like"/>
</dbReference>
<evidence type="ECO:0000313" key="3">
    <source>
        <dbReference type="Proteomes" id="UP001422759"/>
    </source>
</evidence>
<dbReference type="Proteomes" id="UP001422759">
    <property type="component" value="Unassembled WGS sequence"/>
</dbReference>
<sequence>MCLSGAGYVLAVLGLDTTTEAVYSGMLADPEGGVDDLCRRLALPETSVREALDRLADLQLLRASRDVAGALRPVSPALGLELILRRQEEDLRRRQQELALSKAAAALAVSEYAALTPGTTADGAERLLGLDAIQAKLEVLAEEVTRECLSVMPGGAQSQASLDASRALDAGAMARGVDLLTLYQDSVRNDAPTFEYAHWMTETGGEVRTCPTLPPRMLIFDREVAVVPIDPANTRLGALCTREPGIVASLVALFDQTWQTGVPLGADQPQESGSGLTSGEQELLKLLAAGLTDDAAGKRLGVSVRTVRRLMAALMERLDASSRFEAGLKAAQRGWL</sequence>
<name>A0ABN3AAZ2_9ACTN</name>
<dbReference type="Gene3D" id="1.10.10.10">
    <property type="entry name" value="Winged helix-like DNA-binding domain superfamily/Winged helix DNA-binding domain"/>
    <property type="match status" value="2"/>
</dbReference>
<dbReference type="InterPro" id="IPR016032">
    <property type="entry name" value="Sig_transdc_resp-reg_C-effctor"/>
</dbReference>
<reference evidence="2 3" key="1">
    <citation type="journal article" date="2019" name="Int. J. Syst. Evol. Microbiol.">
        <title>The Global Catalogue of Microorganisms (GCM) 10K type strain sequencing project: providing services to taxonomists for standard genome sequencing and annotation.</title>
        <authorList>
            <consortium name="The Broad Institute Genomics Platform"/>
            <consortium name="The Broad Institute Genome Sequencing Center for Infectious Disease"/>
            <person name="Wu L."/>
            <person name="Ma J."/>
        </authorList>
    </citation>
    <scope>NUCLEOTIDE SEQUENCE [LARGE SCALE GENOMIC DNA]</scope>
    <source>
        <strain evidence="2 3">JCM 14560</strain>
    </source>
</reference>